<protein>
    <recommendedName>
        <fullName evidence="3">N-acetyltransferase domain-containing protein</fullName>
    </recommendedName>
</protein>
<dbReference type="SUPFAM" id="SSF55729">
    <property type="entry name" value="Acyl-CoA N-acyltransferases (Nat)"/>
    <property type="match status" value="1"/>
</dbReference>
<evidence type="ECO:0000313" key="1">
    <source>
        <dbReference type="EMBL" id="KJZ07411.1"/>
    </source>
</evidence>
<dbReference type="GO" id="GO:0008080">
    <property type="term" value="F:N-acetyltransferase activity"/>
    <property type="evidence" value="ECO:0007669"/>
    <property type="project" value="TreeGrafter"/>
</dbReference>
<dbReference type="EMBL" id="JXYA01000038">
    <property type="protein sequence ID" value="KJZ07411.1"/>
    <property type="molecule type" value="Genomic_DNA"/>
</dbReference>
<dbReference type="InterPro" id="IPR016181">
    <property type="entry name" value="Acyl_CoA_acyltransferase"/>
</dbReference>
<organism evidence="1 2">
    <name type="scientific">Pseudoalteromonas rubra</name>
    <dbReference type="NCBI Taxonomy" id="43658"/>
    <lineage>
        <taxon>Bacteria</taxon>
        <taxon>Pseudomonadati</taxon>
        <taxon>Pseudomonadota</taxon>
        <taxon>Gammaproteobacteria</taxon>
        <taxon>Alteromonadales</taxon>
        <taxon>Pseudoalteromonadaceae</taxon>
        <taxon>Pseudoalteromonas</taxon>
    </lineage>
</organism>
<dbReference type="RefSeq" id="WP_046005973.1">
    <property type="nucleotide sequence ID" value="NZ_JXYA01000038.1"/>
</dbReference>
<dbReference type="Gene3D" id="3.40.630.30">
    <property type="match status" value="1"/>
</dbReference>
<name>A0A0F4QIE2_9GAMM</name>
<dbReference type="OrthoDB" id="6196452at2"/>
<dbReference type="PANTHER" id="PTHR20905:SF1">
    <property type="entry name" value="AT07410P-RELATED"/>
    <property type="match status" value="1"/>
</dbReference>
<evidence type="ECO:0000313" key="2">
    <source>
        <dbReference type="Proteomes" id="UP000033452"/>
    </source>
</evidence>
<reference evidence="1 2" key="1">
    <citation type="journal article" date="2015" name="BMC Genomics">
        <title>Genome mining reveals unlocked bioactive potential of marine Gram-negative bacteria.</title>
        <authorList>
            <person name="Machado H."/>
            <person name="Sonnenschein E.C."/>
            <person name="Melchiorsen J."/>
            <person name="Gram L."/>
        </authorList>
    </citation>
    <scope>NUCLEOTIDE SEQUENCE [LARGE SCALE GENOMIC DNA]</scope>
    <source>
        <strain evidence="1 2">S2471</strain>
    </source>
</reference>
<dbReference type="PANTHER" id="PTHR20905">
    <property type="entry name" value="N-ACETYLTRANSFERASE-RELATED"/>
    <property type="match status" value="1"/>
</dbReference>
<keyword evidence="2" id="KW-1185">Reference proteome</keyword>
<dbReference type="PATRIC" id="fig|43658.5.peg.3371"/>
<accession>A0A0F4QIE2</accession>
<dbReference type="Proteomes" id="UP000033452">
    <property type="component" value="Unassembled WGS sequence"/>
</dbReference>
<comment type="caution">
    <text evidence="1">The sequence shown here is derived from an EMBL/GenBank/DDBJ whole genome shotgun (WGS) entry which is preliminary data.</text>
</comment>
<evidence type="ECO:0008006" key="3">
    <source>
        <dbReference type="Google" id="ProtNLM"/>
    </source>
</evidence>
<sequence>MPIDYTIQKIDTQNAEEAARLLVKEFHKREPLAHLNSADPQEFSDYILYLSIQCAAQGLGFIAKEESSGRIIGVLLASDLSDSVNASPDGSKNPIGALIDSLNSTYFNKGELADNTYLNIKFVATDANVKVKGMVVALISECLQAAKTLGFQYAQAEATGNISQHIFANKLGFDKKATINYSEFEVNGNKPFISITEHEGIQLLIKEL</sequence>
<proteinExistence type="predicted"/>
<dbReference type="AlphaFoldDB" id="A0A0F4QIE2"/>
<gene>
    <name evidence="1" type="ORF">TW77_15955</name>
</gene>